<evidence type="ECO:0000313" key="2">
    <source>
        <dbReference type="Proteomes" id="UP001231859"/>
    </source>
</evidence>
<gene>
    <name evidence="1" type="ORF">QG404_05615</name>
</gene>
<keyword evidence="2" id="KW-1185">Reference proteome</keyword>
<protein>
    <submittedName>
        <fullName evidence="1">Uncharacterized protein</fullName>
    </submittedName>
</protein>
<evidence type="ECO:0000313" key="1">
    <source>
        <dbReference type="EMBL" id="WGO84368.1"/>
    </source>
</evidence>
<accession>A0ABY8P4E5</accession>
<organism evidence="1 2">
    <name type="scientific">Arsenophonus apicola</name>
    <dbReference type="NCBI Taxonomy" id="2879119"/>
    <lineage>
        <taxon>Bacteria</taxon>
        <taxon>Pseudomonadati</taxon>
        <taxon>Pseudomonadota</taxon>
        <taxon>Gammaproteobacteria</taxon>
        <taxon>Enterobacterales</taxon>
        <taxon>Morganellaceae</taxon>
        <taxon>Arsenophonus</taxon>
    </lineage>
</organism>
<name>A0ABY8P4E5_9GAMM</name>
<sequence>MPVRELIYEFEKVALKEYSSFVILNDNRIIKDASKVIAIEQISKELSLGILIK</sequence>
<dbReference type="RefSeq" id="WP_280939395.1">
    <property type="nucleotide sequence ID" value="NZ_CP123759.1"/>
</dbReference>
<proteinExistence type="predicted"/>
<dbReference type="EMBL" id="CP123759">
    <property type="protein sequence ID" value="WGO84368.1"/>
    <property type="molecule type" value="Genomic_DNA"/>
</dbReference>
<dbReference type="Proteomes" id="UP001231859">
    <property type="component" value="Chromosome"/>
</dbReference>
<reference evidence="1 2" key="1">
    <citation type="submission" date="2023-04" db="EMBL/GenBank/DDBJ databases">
        <title>Genome dynamics across the evolutionary transition to endosymbiosis.</title>
        <authorList>
            <person name="Siozios S."/>
            <person name="Nadal-Jimenez P."/>
            <person name="Azagi T."/>
            <person name="Sprong H."/>
            <person name="Frost C.L."/>
            <person name="Parratt S.R."/>
            <person name="Taylor G."/>
            <person name="Brettell L."/>
            <person name="Lew K.C."/>
            <person name="Croft L."/>
            <person name="King K.C."/>
            <person name="Brockhurst M.A."/>
            <person name="Hypsa V."/>
            <person name="Novakova E."/>
            <person name="Darby A.C."/>
            <person name="Hurst G.D.D."/>
        </authorList>
    </citation>
    <scope>NUCLEOTIDE SEQUENCE [LARGE SCALE GENOMIC DNA]</scope>
    <source>
        <strain evidence="2">aApi_AU</strain>
    </source>
</reference>